<keyword evidence="1" id="KW-0853">WD repeat</keyword>
<dbReference type="InterPro" id="IPR039468">
    <property type="entry name" value="WDR19_WD40_rpt"/>
</dbReference>
<feature type="domain" description="WDR19 first beta-propeller" evidence="4">
    <location>
        <begin position="18"/>
        <end position="342"/>
    </location>
</feature>
<comment type="caution">
    <text evidence="5">The sequence shown here is derived from an EMBL/GenBank/DDBJ whole genome shotgun (WGS) entry which is preliminary data.</text>
</comment>
<evidence type="ECO:0000256" key="1">
    <source>
        <dbReference type="ARBA" id="ARBA00022574"/>
    </source>
</evidence>
<dbReference type="InterPro" id="IPR015943">
    <property type="entry name" value="WD40/YVTN_repeat-like_dom_sf"/>
</dbReference>
<organism evidence="5 6">
    <name type="scientific">Tetraparma gracilis</name>
    <dbReference type="NCBI Taxonomy" id="2962635"/>
    <lineage>
        <taxon>Eukaryota</taxon>
        <taxon>Sar</taxon>
        <taxon>Stramenopiles</taxon>
        <taxon>Ochrophyta</taxon>
        <taxon>Bolidophyceae</taxon>
        <taxon>Parmales</taxon>
        <taxon>Triparmaceae</taxon>
        <taxon>Tetraparma</taxon>
    </lineage>
</organism>
<dbReference type="SUPFAM" id="SSF50998">
    <property type="entry name" value="Quinoprotein alcohol dehydrogenase-like"/>
    <property type="match status" value="1"/>
</dbReference>
<dbReference type="InterPro" id="IPR011047">
    <property type="entry name" value="Quinoprotein_ADH-like_sf"/>
</dbReference>
<dbReference type="InterPro" id="IPR001680">
    <property type="entry name" value="WD40_rpt"/>
</dbReference>
<dbReference type="SUPFAM" id="SSF69322">
    <property type="entry name" value="Tricorn protease domain 2"/>
    <property type="match status" value="1"/>
</dbReference>
<keyword evidence="6" id="KW-1185">Reference proteome</keyword>
<dbReference type="EMBL" id="BRYB01000334">
    <property type="protein sequence ID" value="GMI27911.1"/>
    <property type="molecule type" value="Genomic_DNA"/>
</dbReference>
<protein>
    <recommendedName>
        <fullName evidence="7">WD40 repeat-like protein</fullName>
    </recommendedName>
</protein>
<sequence>MKKLFRISPARGGRSSTVFSWQAEGNYLATAGSSNLVSIYNRHGERVDEITLTGSGAVLSLEWDREGEFLAVLQDENGQIPIWERATRKVAHLETNLRDPTFLKWSKAGPQLAIGTQKGNLMVFNRSTKKKIPVLAKHPRAITCGAWSSSNKLCLGSDDRTMTLSNAVGDTLSQTDLKFPPHALQFTTPAGGGEEDSCVSINMGGKSLLLYHLDAPDTPVELSFEPDYGNIVAHAWFGPGHLLVGFSRGQVVALNTSDSAVSEELWSQRVHAESLYGLAYSPALQRCATAGDSGVKIIDMTRGAFRELPDEAITMDTSDDGRPHMISWSPDGQILTVSTRSGYVYNFLAKMPMIHARFGTTVAYLSSLREISVLSTRGGERPVVVQTALEPTFAGLGGGHVAAGMNNRILYYRAQQDDMSKVAEQEYLGSVEAVCLNDRFAAVLSDSQVTLHLIENVKGGGPQRRTFPDREDAAGKSVTCLALTENFLVYGTSKGTVEFFYLTEWAMLAGTELRHEREIKAIYPNEQGTRVVVVDENGEGFM</sequence>
<dbReference type="InterPro" id="IPR040379">
    <property type="entry name" value="WDR19/dyf-2"/>
</dbReference>
<evidence type="ECO:0000259" key="3">
    <source>
        <dbReference type="Pfam" id="PF15911"/>
    </source>
</evidence>
<proteinExistence type="predicted"/>
<dbReference type="SMART" id="SM00320">
    <property type="entry name" value="WD40"/>
    <property type="match status" value="6"/>
</dbReference>
<dbReference type="Pfam" id="PF15911">
    <property type="entry name" value="Beta-prop_WDR19_2nd"/>
    <property type="match status" value="1"/>
</dbReference>
<name>A0ABQ6MK46_9STRA</name>
<dbReference type="PANTHER" id="PTHR14920">
    <property type="entry name" value="OSMOTIC AVOIDANCE ABNORMAL PROTEIN 1/WD REPEAT MEMBRANE PROTEIN"/>
    <property type="match status" value="1"/>
</dbReference>
<dbReference type="Proteomes" id="UP001165060">
    <property type="component" value="Unassembled WGS sequence"/>
</dbReference>
<evidence type="ECO:0008006" key="7">
    <source>
        <dbReference type="Google" id="ProtNLM"/>
    </source>
</evidence>
<accession>A0ABQ6MK46</accession>
<dbReference type="InterPro" id="IPR057855">
    <property type="entry name" value="Beta-prop_WDR19_1st"/>
</dbReference>
<dbReference type="PANTHER" id="PTHR14920:SF0">
    <property type="entry name" value="WD REPEAT DOMAIN 19"/>
    <property type="match status" value="1"/>
</dbReference>
<evidence type="ECO:0000313" key="5">
    <source>
        <dbReference type="EMBL" id="GMI27911.1"/>
    </source>
</evidence>
<keyword evidence="2" id="KW-0677">Repeat</keyword>
<evidence type="ECO:0000313" key="6">
    <source>
        <dbReference type="Proteomes" id="UP001165060"/>
    </source>
</evidence>
<evidence type="ECO:0000259" key="4">
    <source>
        <dbReference type="Pfam" id="PF23389"/>
    </source>
</evidence>
<dbReference type="Pfam" id="PF23389">
    <property type="entry name" value="Beta-prop_WDR19_1st"/>
    <property type="match status" value="1"/>
</dbReference>
<evidence type="ECO:0000256" key="2">
    <source>
        <dbReference type="ARBA" id="ARBA00022737"/>
    </source>
</evidence>
<gene>
    <name evidence="5" type="ORF">TeGR_g4705</name>
</gene>
<reference evidence="5 6" key="1">
    <citation type="journal article" date="2023" name="Commun. Biol.">
        <title>Genome analysis of Parmales, the sister group of diatoms, reveals the evolutionary specialization of diatoms from phago-mixotrophs to photoautotrophs.</title>
        <authorList>
            <person name="Ban H."/>
            <person name="Sato S."/>
            <person name="Yoshikawa S."/>
            <person name="Yamada K."/>
            <person name="Nakamura Y."/>
            <person name="Ichinomiya M."/>
            <person name="Sato N."/>
            <person name="Blanc-Mathieu R."/>
            <person name="Endo H."/>
            <person name="Kuwata A."/>
            <person name="Ogata H."/>
        </authorList>
    </citation>
    <scope>NUCLEOTIDE SEQUENCE [LARGE SCALE GENOMIC DNA]</scope>
</reference>
<feature type="domain" description="WDR19 WD40 repeat" evidence="3">
    <location>
        <begin position="362"/>
        <end position="541"/>
    </location>
</feature>
<dbReference type="Gene3D" id="2.130.10.10">
    <property type="entry name" value="YVTN repeat-like/Quinoprotein amine dehydrogenase"/>
    <property type="match status" value="2"/>
</dbReference>